<comment type="caution">
    <text evidence="2">The sequence shown here is derived from an EMBL/GenBank/DDBJ whole genome shotgun (WGS) entry which is preliminary data.</text>
</comment>
<feature type="non-terminal residue" evidence="2">
    <location>
        <position position="1"/>
    </location>
</feature>
<reference evidence="2" key="1">
    <citation type="submission" date="2020-08" db="EMBL/GenBank/DDBJ databases">
        <title>Multicomponent nature underlies the extraordinary mechanical properties of spider dragline silk.</title>
        <authorList>
            <person name="Kono N."/>
            <person name="Nakamura H."/>
            <person name="Mori M."/>
            <person name="Yoshida Y."/>
            <person name="Ohtoshi R."/>
            <person name="Malay A.D."/>
            <person name="Moran D.A.P."/>
            <person name="Tomita M."/>
            <person name="Numata K."/>
            <person name="Arakawa K."/>
        </authorList>
    </citation>
    <scope>NUCLEOTIDE SEQUENCE</scope>
</reference>
<organism evidence="2 3">
    <name type="scientific">Nephila pilipes</name>
    <name type="common">Giant wood spider</name>
    <name type="synonym">Nephila maculata</name>
    <dbReference type="NCBI Taxonomy" id="299642"/>
    <lineage>
        <taxon>Eukaryota</taxon>
        <taxon>Metazoa</taxon>
        <taxon>Ecdysozoa</taxon>
        <taxon>Arthropoda</taxon>
        <taxon>Chelicerata</taxon>
        <taxon>Arachnida</taxon>
        <taxon>Araneae</taxon>
        <taxon>Araneomorphae</taxon>
        <taxon>Entelegynae</taxon>
        <taxon>Araneoidea</taxon>
        <taxon>Nephilidae</taxon>
        <taxon>Nephila</taxon>
    </lineage>
</organism>
<dbReference type="EMBL" id="BMAW01130566">
    <property type="protein sequence ID" value="GFU35584.1"/>
    <property type="molecule type" value="Genomic_DNA"/>
</dbReference>
<proteinExistence type="predicted"/>
<evidence type="ECO:0000313" key="1">
    <source>
        <dbReference type="EMBL" id="GFU02417.1"/>
    </source>
</evidence>
<sequence>TVPVGFGPDDERYKELIFKERLFKIDMMTQKSNNIPK</sequence>
<dbReference type="EMBL" id="BMAW01027495">
    <property type="protein sequence ID" value="GFU02417.1"/>
    <property type="molecule type" value="Genomic_DNA"/>
</dbReference>
<name>A0A8X6ULW8_NEPPI</name>
<evidence type="ECO:0000313" key="2">
    <source>
        <dbReference type="EMBL" id="GFU35584.1"/>
    </source>
</evidence>
<dbReference type="AlphaFoldDB" id="A0A8X6ULW8"/>
<gene>
    <name evidence="2" type="ORF">NPIL_535831</name>
    <name evidence="1" type="ORF">NPIL_625101</name>
</gene>
<protein>
    <submittedName>
        <fullName evidence="2">Uncharacterized protein</fullName>
    </submittedName>
</protein>
<accession>A0A8X6ULW8</accession>
<dbReference type="Proteomes" id="UP000887013">
    <property type="component" value="Unassembled WGS sequence"/>
</dbReference>
<keyword evidence="3" id="KW-1185">Reference proteome</keyword>
<evidence type="ECO:0000313" key="3">
    <source>
        <dbReference type="Proteomes" id="UP000887013"/>
    </source>
</evidence>